<evidence type="ECO:0000313" key="9">
    <source>
        <dbReference type="RefSeq" id="XP_018013939.1"/>
    </source>
</evidence>
<proteinExistence type="inferred from homology"/>
<keyword evidence="5 7" id="KW-1133">Transmembrane helix</keyword>
<dbReference type="PANTHER" id="PTHR14274">
    <property type="entry name" value="SMALL INTEGRAL MEMBRANE PROTEIN 8"/>
    <property type="match status" value="1"/>
</dbReference>
<dbReference type="Proteomes" id="UP000694843">
    <property type="component" value="Unplaced"/>
</dbReference>
<dbReference type="PANTHER" id="PTHR14274:SF1">
    <property type="entry name" value="SMALL INTEGRAL MEMBRANE PROTEIN 8"/>
    <property type="match status" value="1"/>
</dbReference>
<evidence type="ECO:0000256" key="3">
    <source>
        <dbReference type="ARBA" id="ARBA00014451"/>
    </source>
</evidence>
<dbReference type="AlphaFoldDB" id="A0A8B7NJW7"/>
<dbReference type="OMA" id="MRHKYEN"/>
<dbReference type="GO" id="GO:0016020">
    <property type="term" value="C:membrane"/>
    <property type="evidence" value="ECO:0007669"/>
    <property type="project" value="UniProtKB-SubCell"/>
</dbReference>
<dbReference type="KEGG" id="hazt:108670960"/>
<reference evidence="9" key="1">
    <citation type="submission" date="2025-08" db="UniProtKB">
        <authorList>
            <consortium name="RefSeq"/>
        </authorList>
    </citation>
    <scope>IDENTIFICATION</scope>
    <source>
        <tissue evidence="9">Whole organism</tissue>
    </source>
</reference>
<evidence type="ECO:0000256" key="4">
    <source>
        <dbReference type="ARBA" id="ARBA00022692"/>
    </source>
</evidence>
<evidence type="ECO:0000256" key="2">
    <source>
        <dbReference type="ARBA" id="ARBA00009328"/>
    </source>
</evidence>
<dbReference type="GeneID" id="108670960"/>
<dbReference type="InterPro" id="IPR026686">
    <property type="entry name" value="UPF0708"/>
</dbReference>
<evidence type="ECO:0000256" key="5">
    <source>
        <dbReference type="ARBA" id="ARBA00022989"/>
    </source>
</evidence>
<name>A0A8B7NJW7_HYAAZ</name>
<dbReference type="Pfam" id="PF14937">
    <property type="entry name" value="DUF4500"/>
    <property type="match status" value="1"/>
</dbReference>
<dbReference type="RefSeq" id="XP_018013939.1">
    <property type="nucleotide sequence ID" value="XM_018158450.2"/>
</dbReference>
<feature type="transmembrane region" description="Helical" evidence="7">
    <location>
        <begin position="44"/>
        <end position="64"/>
    </location>
</feature>
<evidence type="ECO:0000313" key="8">
    <source>
        <dbReference type="Proteomes" id="UP000694843"/>
    </source>
</evidence>
<keyword evidence="6 7" id="KW-0472">Membrane</keyword>
<evidence type="ECO:0000256" key="6">
    <source>
        <dbReference type="ARBA" id="ARBA00023136"/>
    </source>
</evidence>
<organism evidence="8 9">
    <name type="scientific">Hyalella azteca</name>
    <name type="common">Amphipod</name>
    <dbReference type="NCBI Taxonomy" id="294128"/>
    <lineage>
        <taxon>Eukaryota</taxon>
        <taxon>Metazoa</taxon>
        <taxon>Ecdysozoa</taxon>
        <taxon>Arthropoda</taxon>
        <taxon>Crustacea</taxon>
        <taxon>Multicrustacea</taxon>
        <taxon>Malacostraca</taxon>
        <taxon>Eumalacostraca</taxon>
        <taxon>Peracarida</taxon>
        <taxon>Amphipoda</taxon>
        <taxon>Senticaudata</taxon>
        <taxon>Talitrida</taxon>
        <taxon>Talitroidea</taxon>
        <taxon>Hyalellidae</taxon>
        <taxon>Hyalella</taxon>
    </lineage>
</organism>
<comment type="subcellular location">
    <subcellularLocation>
        <location evidence="1">Membrane</location>
        <topology evidence="1">Single-pass membrane protein</topology>
    </subcellularLocation>
</comment>
<protein>
    <recommendedName>
        <fullName evidence="3">Small integral membrane protein 8</fullName>
    </recommendedName>
</protein>
<keyword evidence="4 7" id="KW-0812">Transmembrane</keyword>
<keyword evidence="8" id="KW-1185">Reference proteome</keyword>
<gene>
    <name evidence="9" type="primary">LOC108670960</name>
</gene>
<sequence>MWKKWFTKIKSPEKAPPEPDGIRSIRTTNVFQIINFELYVKPNLMVMAFGVCSITLSAAYLLYLRMNMDPKTYIAISEDGTQTLVQKKSKWE</sequence>
<evidence type="ECO:0000256" key="1">
    <source>
        <dbReference type="ARBA" id="ARBA00004167"/>
    </source>
</evidence>
<accession>A0A8B7NJW7</accession>
<dbReference type="OrthoDB" id="1880105at2759"/>
<evidence type="ECO:0000256" key="7">
    <source>
        <dbReference type="SAM" id="Phobius"/>
    </source>
</evidence>
<comment type="similarity">
    <text evidence="2">Belongs to the SMIM8 family.</text>
</comment>